<accession>A0A8H6HHW9</accession>
<keyword evidence="4" id="KW-1185">Reference proteome</keyword>
<dbReference type="EMBL" id="JACGCI010000090">
    <property type="protein sequence ID" value="KAF6746632.1"/>
    <property type="molecule type" value="Genomic_DNA"/>
</dbReference>
<feature type="compositionally biased region" description="Basic and acidic residues" evidence="1">
    <location>
        <begin position="220"/>
        <end position="230"/>
    </location>
</feature>
<gene>
    <name evidence="3" type="ORF">DFP72DRAFT_1152031</name>
</gene>
<organism evidence="3 4">
    <name type="scientific">Ephemerocybe angulata</name>
    <dbReference type="NCBI Taxonomy" id="980116"/>
    <lineage>
        <taxon>Eukaryota</taxon>
        <taxon>Fungi</taxon>
        <taxon>Dikarya</taxon>
        <taxon>Basidiomycota</taxon>
        <taxon>Agaricomycotina</taxon>
        <taxon>Agaricomycetes</taxon>
        <taxon>Agaricomycetidae</taxon>
        <taxon>Agaricales</taxon>
        <taxon>Agaricineae</taxon>
        <taxon>Psathyrellaceae</taxon>
        <taxon>Ephemerocybe</taxon>
    </lineage>
</organism>
<protein>
    <submittedName>
        <fullName evidence="3">CHAT domain-containing protein</fullName>
    </submittedName>
</protein>
<comment type="caution">
    <text evidence="3">The sequence shown here is derived from an EMBL/GenBank/DDBJ whole genome shotgun (WGS) entry which is preliminary data.</text>
</comment>
<evidence type="ECO:0000313" key="4">
    <source>
        <dbReference type="Proteomes" id="UP000521943"/>
    </source>
</evidence>
<sequence length="1359" mass="148713">MGQQISSPVRLARRASAGLANLFRRLSWDRQLSYHDPVSVSPVLSISVPLHSTIADSNEALIEQQDLPVNDDAPESERPLPSDVDTALTRRPIQPTFYIVIQRTDDLDNSKGSLNLTDVCVFGIPNWKNGKSFPLVKASPGRWEIKESIELTADVASIGCIVRSGEGEDIGYLHLDVINMRITQMPPTHQLSRVVDTYDAQIELTMLWHAVEVPSESDVEQDHAETDEGGGRGQLDGEDDGGQLGGQEEDAARQLGNYGVERLRASMQTGKLSDLTEAVSMLQQAVDIAPHNHPWMPRLLSNLVISLNCRFERTGVLSDITESISAQQRAVDLTPEGHVDLPGFLYNLGNSFMCRFERTGALSDITEAISSQQRAVDLTPQGHADLPGCLNNLGISFKCRFERTGVLSDITEAISWQQRAVDLTPQSHAHLPIYLTRLGNSFAHRFKRTGVLSDITEAISVQQRAVDLTPQGHADLPGRLNNLGNSFARRFERTGILSDITEAISLLQGAVDLTPQDHADLPGYLNNLGNSFTRRFERTGVLSDITEAISAQQRAVDLTPRGHAEPLHLINLGTSFARRFERTGALSDITEAISSQQKAVDLTPQGHADLPGFLSNLGTSFNSRFKQTGVVSDITEAISAQQRAVDLTPQGHAHLPLVLSNLGNSFTRRFERTGVLSDITEAISAQQRAVDVTPQGHADLPGCLNNLGISFKCRFERTGVLSDITEAISAQQRAVDLTPQGHTNMPGQLLNLGQSFYLRSSLNLNKEDLEAALSHYKAAATSPVGRPGAKLAAARNWARTLIQHNPQSPDIVLAFDTALGLVALIAGLEQTVQGRYTQLEDSSGLALEAAAAACVLNRADKALEWLEQGRCLVWSQLNNLRTPLDDLYTHDEELARSIADTAKRLETAGSSRGQSDVSMSLKKKMSLEDEARAHVDLARRWDDLLKMTRAIRGFESFLMPASCCAIMRNIPESGPIVVITIDKHRCDALALLAGLEEPIHIPLPNFTLEKASAYRIDLDSELRSQHLRSRAVEDMAGLMRESRGIRPARMTKRLLDDPPVHRVLRGLWQEVVKPILDALGFSCEDRASGRLLPRLWWCPTGPLTFLPLHAAGIYLGQDSESAFDYVVSSYTPTVAAITDRVQRNIAIDAKGLGLFLTSQPSVPGAPSIPGTTREVQSIFRMAEERGTKVLKLEGDEVTVGGCIEGMESFSSIHLACHGTQNAADPLKSRFLFHQGSLELGTILKSNLRNADLAFLSACQTSTGEEKLSDEAVHLAAGMLAAGYRRVVGTMWSIRDHAAQEVSIAFYKYIFDHQGGTIAAGFDGSHSAHALHHATQQLRDSPDDSELSLLTWIPFVHFGY</sequence>
<dbReference type="SUPFAM" id="SSF81901">
    <property type="entry name" value="HCP-like"/>
    <property type="match status" value="2"/>
</dbReference>
<evidence type="ECO:0000259" key="2">
    <source>
        <dbReference type="Pfam" id="PF12770"/>
    </source>
</evidence>
<dbReference type="Gene3D" id="1.25.40.10">
    <property type="entry name" value="Tetratricopeptide repeat domain"/>
    <property type="match status" value="2"/>
</dbReference>
<feature type="domain" description="CHAT" evidence="2">
    <location>
        <begin position="1062"/>
        <end position="1358"/>
    </location>
</feature>
<dbReference type="PANTHER" id="PTHR19959">
    <property type="entry name" value="KINESIN LIGHT CHAIN"/>
    <property type="match status" value="1"/>
</dbReference>
<proteinExistence type="predicted"/>
<reference evidence="3 4" key="1">
    <citation type="submission" date="2020-07" db="EMBL/GenBank/DDBJ databases">
        <title>Comparative genomics of pyrophilous fungi reveals a link between fire events and developmental genes.</title>
        <authorList>
            <consortium name="DOE Joint Genome Institute"/>
            <person name="Steindorff A.S."/>
            <person name="Carver A."/>
            <person name="Calhoun S."/>
            <person name="Stillman K."/>
            <person name="Liu H."/>
            <person name="Lipzen A."/>
            <person name="Pangilinan J."/>
            <person name="Labutti K."/>
            <person name="Bruns T.D."/>
            <person name="Grigoriev I.V."/>
        </authorList>
    </citation>
    <scope>NUCLEOTIDE SEQUENCE [LARGE SCALE GENOMIC DNA]</scope>
    <source>
        <strain evidence="3 4">CBS 144469</strain>
    </source>
</reference>
<dbReference type="Proteomes" id="UP000521943">
    <property type="component" value="Unassembled WGS sequence"/>
</dbReference>
<feature type="region of interest" description="Disordered" evidence="1">
    <location>
        <begin position="215"/>
        <end position="247"/>
    </location>
</feature>
<evidence type="ECO:0000256" key="1">
    <source>
        <dbReference type="SAM" id="MobiDB-lite"/>
    </source>
</evidence>
<dbReference type="InterPro" id="IPR024983">
    <property type="entry name" value="CHAT_dom"/>
</dbReference>
<dbReference type="Pfam" id="PF12770">
    <property type="entry name" value="CHAT"/>
    <property type="match status" value="1"/>
</dbReference>
<dbReference type="PANTHER" id="PTHR19959:SF119">
    <property type="entry name" value="FUNGAL LIPASE-LIKE DOMAIN-CONTAINING PROTEIN"/>
    <property type="match status" value="1"/>
</dbReference>
<name>A0A8H6HHW9_9AGAR</name>
<evidence type="ECO:0000313" key="3">
    <source>
        <dbReference type="EMBL" id="KAF6746632.1"/>
    </source>
</evidence>
<dbReference type="SUPFAM" id="SSF48452">
    <property type="entry name" value="TPR-like"/>
    <property type="match status" value="1"/>
</dbReference>
<dbReference type="InterPro" id="IPR011990">
    <property type="entry name" value="TPR-like_helical_dom_sf"/>
</dbReference>
<dbReference type="OrthoDB" id="9991317at2759"/>
<dbReference type="Gene3D" id="1.20.120.660">
    <property type="entry name" value="IL-4 antagonist (De novo design) like domain"/>
    <property type="match status" value="2"/>
</dbReference>